<reference evidence="5" key="2">
    <citation type="submission" date="2021-04" db="EMBL/GenBank/DDBJ databases">
        <title>Novel species in family Eggerthellaceae.</title>
        <authorList>
            <person name="Zhang G."/>
        </authorList>
    </citation>
    <scope>NUCLEOTIDE SEQUENCE</scope>
    <source>
        <strain evidence="5">Zg-886</strain>
    </source>
</reference>
<keyword evidence="6" id="KW-1185">Reference proteome</keyword>
<dbReference type="AlphaFoldDB" id="A0A9E6MP28"/>
<dbReference type="EMBL" id="WPCR01000014">
    <property type="protein sequence ID" value="NHM14920.1"/>
    <property type="molecule type" value="Genomic_DNA"/>
</dbReference>
<gene>
    <name evidence="4" type="ORF">GMI68_09170</name>
    <name evidence="5" type="ORF">J7S26_04850</name>
</gene>
<dbReference type="EMBL" id="CP072829">
    <property type="protein sequence ID" value="QTU83729.1"/>
    <property type="molecule type" value="Genomic_DNA"/>
</dbReference>
<evidence type="ECO:0000259" key="2">
    <source>
        <dbReference type="Pfam" id="PF00156"/>
    </source>
</evidence>
<dbReference type="CDD" id="cd06223">
    <property type="entry name" value="PRTases_typeI"/>
    <property type="match status" value="1"/>
</dbReference>
<dbReference type="RefSeq" id="WP_166340383.1">
    <property type="nucleotide sequence ID" value="NZ_CP072829.1"/>
</dbReference>
<evidence type="ECO:0000313" key="7">
    <source>
        <dbReference type="Proteomes" id="UP000671910"/>
    </source>
</evidence>
<evidence type="ECO:0000256" key="1">
    <source>
        <dbReference type="ARBA" id="ARBA00008007"/>
    </source>
</evidence>
<dbReference type="SUPFAM" id="SSF53271">
    <property type="entry name" value="PRTase-like"/>
    <property type="match status" value="1"/>
</dbReference>
<reference evidence="4 6" key="1">
    <citation type="submission" date="2019-11" db="EMBL/GenBank/DDBJ databases">
        <title>Eggerthellaceae novel genus isolated from the rectal contents of marmort.</title>
        <authorList>
            <person name="Zhang G."/>
        </authorList>
    </citation>
    <scope>NUCLEOTIDE SEQUENCE [LARGE SCALE GENOMIC DNA]</scope>
    <source>
        <strain evidence="4">Zg-886</strain>
        <strain evidence="6">zg-886</strain>
    </source>
</reference>
<dbReference type="PANTHER" id="PTHR47505">
    <property type="entry name" value="DNA UTILIZATION PROTEIN YHGH"/>
    <property type="match status" value="1"/>
</dbReference>
<comment type="similarity">
    <text evidence="1">Belongs to the ComF/GntX family.</text>
</comment>
<dbReference type="InterPro" id="IPR051910">
    <property type="entry name" value="ComF/GntX_DNA_util-trans"/>
</dbReference>
<feature type="domain" description="Phosphoribosyltransferase" evidence="2">
    <location>
        <begin position="166"/>
        <end position="254"/>
    </location>
</feature>
<accession>A0A9E6MP28</accession>
<dbReference type="KEGG" id="ebz:J7S26_04850"/>
<evidence type="ECO:0000259" key="3">
    <source>
        <dbReference type="Pfam" id="PF18912"/>
    </source>
</evidence>
<sequence length="258" mass="27760">MRRLLADNTRPIRAMCADVVRPYAGFLKEVALESLWPTRCAVCDAPGELLCARCAAALPAVDRWRACPLCGAPLGAVQCSECNDVMLAALGREALPFNGCASAVGFNDDTGRIVKTWKDGGERRLVEVMAARMALVAEPSWIAEGPTVTPVPATEAALRRRGFDHGWELARTVAQALDLPLAQLLNRPRASDQRKLGKQERASNIAGRFAARPGMLMPRSALLVDDVCTTGATLFSACDALRAAGVERIFALTFARVQ</sequence>
<evidence type="ECO:0000313" key="4">
    <source>
        <dbReference type="EMBL" id="NHM14920.1"/>
    </source>
</evidence>
<dbReference type="InterPro" id="IPR000836">
    <property type="entry name" value="PRTase_dom"/>
</dbReference>
<evidence type="ECO:0000313" key="6">
    <source>
        <dbReference type="Proteomes" id="UP000636394"/>
    </source>
</evidence>
<dbReference type="Proteomes" id="UP000671910">
    <property type="component" value="Chromosome"/>
</dbReference>
<dbReference type="Pfam" id="PF18912">
    <property type="entry name" value="DZR_2"/>
    <property type="match status" value="1"/>
</dbReference>
<organism evidence="5 7">
    <name type="scientific">Xiamenia xianingshaonis</name>
    <dbReference type="NCBI Taxonomy" id="2682776"/>
    <lineage>
        <taxon>Bacteria</taxon>
        <taxon>Bacillati</taxon>
        <taxon>Actinomycetota</taxon>
        <taxon>Coriobacteriia</taxon>
        <taxon>Eggerthellales</taxon>
        <taxon>Eggerthellaceae</taxon>
        <taxon>Xiamenia</taxon>
    </lineage>
</organism>
<dbReference type="PANTHER" id="PTHR47505:SF1">
    <property type="entry name" value="DNA UTILIZATION PROTEIN YHGH"/>
    <property type="match status" value="1"/>
</dbReference>
<dbReference type="Gene3D" id="3.40.50.2020">
    <property type="match status" value="1"/>
</dbReference>
<feature type="domain" description="Double zinc ribbon" evidence="3">
    <location>
        <begin position="32"/>
        <end position="82"/>
    </location>
</feature>
<protein>
    <submittedName>
        <fullName evidence="5">ComF family protein</fullName>
    </submittedName>
</protein>
<dbReference type="InterPro" id="IPR029057">
    <property type="entry name" value="PRTase-like"/>
</dbReference>
<proteinExistence type="inferred from homology"/>
<dbReference type="Pfam" id="PF00156">
    <property type="entry name" value="Pribosyltran"/>
    <property type="match status" value="1"/>
</dbReference>
<dbReference type="Proteomes" id="UP000636394">
    <property type="component" value="Unassembled WGS sequence"/>
</dbReference>
<dbReference type="InterPro" id="IPR044005">
    <property type="entry name" value="DZR_2"/>
</dbReference>
<evidence type="ECO:0000313" key="5">
    <source>
        <dbReference type="EMBL" id="QTU83729.1"/>
    </source>
</evidence>
<name>A0A9E6MP28_9ACTN</name>